<dbReference type="OrthoDB" id="5600085at2759"/>
<evidence type="ECO:0000256" key="1">
    <source>
        <dbReference type="ARBA" id="ARBA00004123"/>
    </source>
</evidence>
<keyword evidence="4" id="KW-0186">Copper</keyword>
<feature type="domain" description="Copper-fist" evidence="9">
    <location>
        <begin position="8"/>
        <end position="47"/>
    </location>
</feature>
<reference evidence="10 11" key="1">
    <citation type="journal article" date="2016" name="Mol. Biol. Evol.">
        <title>Comparative Genomics of Early-Diverging Mushroom-Forming Fungi Provides Insights into the Origins of Lignocellulose Decay Capabilities.</title>
        <authorList>
            <person name="Nagy L.G."/>
            <person name="Riley R."/>
            <person name="Tritt A."/>
            <person name="Adam C."/>
            <person name="Daum C."/>
            <person name="Floudas D."/>
            <person name="Sun H."/>
            <person name="Yadav J.S."/>
            <person name="Pangilinan J."/>
            <person name="Larsson K.H."/>
            <person name="Matsuura K."/>
            <person name="Barry K."/>
            <person name="Labutti K."/>
            <person name="Kuo R."/>
            <person name="Ohm R.A."/>
            <person name="Bhattacharya S.S."/>
            <person name="Shirouzu T."/>
            <person name="Yoshinaga Y."/>
            <person name="Martin F.M."/>
            <person name="Grigoriev I.V."/>
            <person name="Hibbett D.S."/>
        </authorList>
    </citation>
    <scope>NUCLEOTIDE SEQUENCE [LARGE SCALE GENOMIC DNA]</scope>
    <source>
        <strain evidence="10 11">HHB14362 ss-1</strain>
    </source>
</reference>
<keyword evidence="5" id="KW-0805">Transcription regulation</keyword>
<dbReference type="InterPro" id="IPR036395">
    <property type="entry name" value="Cu_fist_DNA-bd_dom_sf"/>
</dbReference>
<dbReference type="SUPFAM" id="SSF57879">
    <property type="entry name" value="Zinc domain conserved in yeast copper-regulated transcription factors"/>
    <property type="match status" value="1"/>
</dbReference>
<dbReference type="GO" id="GO:0000978">
    <property type="term" value="F:RNA polymerase II cis-regulatory region sequence-specific DNA binding"/>
    <property type="evidence" value="ECO:0007669"/>
    <property type="project" value="TreeGrafter"/>
</dbReference>
<dbReference type="PANTHER" id="PTHR28088:SF5">
    <property type="entry name" value="TRANSCRIPTIONAL ACTIVATOR HAA1-RELATED"/>
    <property type="match status" value="1"/>
</dbReference>
<dbReference type="GO" id="GO:0000981">
    <property type="term" value="F:DNA-binding transcription factor activity, RNA polymerase II-specific"/>
    <property type="evidence" value="ECO:0007669"/>
    <property type="project" value="TreeGrafter"/>
</dbReference>
<evidence type="ECO:0000259" key="9">
    <source>
        <dbReference type="PROSITE" id="PS50073"/>
    </source>
</evidence>
<dbReference type="InterPro" id="IPR001083">
    <property type="entry name" value="Cu_fist_DNA-bd_dom"/>
</dbReference>
<sequence>MSAAASIQVVVDGKKYACETCIKGHRSSACKHTDRPLFEIKRKGRPITQCEHCRELRKTKQVHVKCICETKDEDSGDGLGGKQGVLSSTPSCVKELTNKTISHPFFLCSGGKKVQATAAFPSGLPPELEAAVATQLMSEASSDSDHGGSCDTCDCKAGGQCHCATPRGGGKGKKSNVVREASTSNAGSMSTTASSLHRIPEGSHYPHLRPVLPRPSPGVPTETSVHSPPPGHFSHSRQQVHGSMYYSPYGRAYEQAHIPGAMASGMLRPGGGAGMVASQDTVQQEFYQMFTNAPRSMSGQDMAPQMSWPSPNDASFPLCNCGDSCACPGCLEHRGPNAAGYLSFQTCSNPNSCSSCLSCSILSLPYEASATGFNDPQSYQFVDELLARIPDVIGRSPQASTPNTLAMSQQVHPSMMQGYMNGQAQAWPDYFGGGGGGAVSTSCGIGNMGETRSECCGGQCKCPPGQCSCPPDCCGCCQGCGCGHDEDASRGGLTFAVSGERSACCLHHRDREVQGGMLGAAQFSNYGAPSRTASSSTQSSRSTSYQSELSPGSWYLS</sequence>
<evidence type="ECO:0000256" key="7">
    <source>
        <dbReference type="ARBA" id="ARBA00023242"/>
    </source>
</evidence>
<keyword evidence="11" id="KW-1185">Reference proteome</keyword>
<evidence type="ECO:0000256" key="6">
    <source>
        <dbReference type="ARBA" id="ARBA00023163"/>
    </source>
</evidence>
<dbReference type="GO" id="GO:0006879">
    <property type="term" value="P:intracellular iron ion homeostasis"/>
    <property type="evidence" value="ECO:0007669"/>
    <property type="project" value="TreeGrafter"/>
</dbReference>
<feature type="compositionally biased region" description="Polar residues" evidence="8">
    <location>
        <begin position="181"/>
        <end position="195"/>
    </location>
</feature>
<evidence type="ECO:0000313" key="10">
    <source>
        <dbReference type="EMBL" id="KZT22907.1"/>
    </source>
</evidence>
<dbReference type="GO" id="GO:0005507">
    <property type="term" value="F:copper ion binding"/>
    <property type="evidence" value="ECO:0007669"/>
    <property type="project" value="InterPro"/>
</dbReference>
<dbReference type="GO" id="GO:0045944">
    <property type="term" value="P:positive regulation of transcription by RNA polymerase II"/>
    <property type="evidence" value="ECO:0007669"/>
    <property type="project" value="TreeGrafter"/>
</dbReference>
<dbReference type="EMBL" id="KV425590">
    <property type="protein sequence ID" value="KZT22907.1"/>
    <property type="molecule type" value="Genomic_DNA"/>
</dbReference>
<dbReference type="FunFam" id="3.90.430.10:FF:000001">
    <property type="entry name" value="Copper fist DNA-binding protein"/>
    <property type="match status" value="1"/>
</dbReference>
<evidence type="ECO:0000313" key="11">
    <source>
        <dbReference type="Proteomes" id="UP000076761"/>
    </source>
</evidence>
<evidence type="ECO:0000256" key="5">
    <source>
        <dbReference type="ARBA" id="ARBA00023015"/>
    </source>
</evidence>
<dbReference type="PROSITE" id="PS50073">
    <property type="entry name" value="COPPER_FIST_2"/>
    <property type="match status" value="1"/>
</dbReference>
<dbReference type="Proteomes" id="UP000076761">
    <property type="component" value="Unassembled WGS sequence"/>
</dbReference>
<feature type="compositionally biased region" description="Low complexity" evidence="8">
    <location>
        <begin position="530"/>
        <end position="547"/>
    </location>
</feature>
<keyword evidence="7" id="KW-0539">Nucleus</keyword>
<proteinExistence type="predicted"/>
<dbReference type="InterPro" id="IPR051763">
    <property type="entry name" value="Copper_Homeo_Regul"/>
</dbReference>
<dbReference type="SMART" id="SM00412">
    <property type="entry name" value="Cu_FIST"/>
    <property type="match status" value="1"/>
</dbReference>
<keyword evidence="2" id="KW-0479">Metal-binding</keyword>
<dbReference type="InParanoid" id="A0A165QUW1"/>
<keyword evidence="3" id="KW-0862">Zinc</keyword>
<name>A0A165QUW1_9AGAM</name>
<dbReference type="Pfam" id="PF00649">
    <property type="entry name" value="Copper-fist"/>
    <property type="match status" value="1"/>
</dbReference>
<feature type="region of interest" description="Disordered" evidence="8">
    <location>
        <begin position="529"/>
        <end position="557"/>
    </location>
</feature>
<dbReference type="Gene3D" id="3.90.430.10">
    <property type="entry name" value="Copper fist DNA-binding domain"/>
    <property type="match status" value="1"/>
</dbReference>
<keyword evidence="6" id="KW-0804">Transcription</keyword>
<evidence type="ECO:0000256" key="2">
    <source>
        <dbReference type="ARBA" id="ARBA00022723"/>
    </source>
</evidence>
<dbReference type="PRINTS" id="PR00617">
    <property type="entry name" value="COPPERFIST"/>
</dbReference>
<dbReference type="STRING" id="1314782.A0A165QUW1"/>
<organism evidence="10 11">
    <name type="scientific">Neolentinus lepideus HHB14362 ss-1</name>
    <dbReference type="NCBI Taxonomy" id="1314782"/>
    <lineage>
        <taxon>Eukaryota</taxon>
        <taxon>Fungi</taxon>
        <taxon>Dikarya</taxon>
        <taxon>Basidiomycota</taxon>
        <taxon>Agaricomycotina</taxon>
        <taxon>Agaricomycetes</taxon>
        <taxon>Gloeophyllales</taxon>
        <taxon>Gloeophyllaceae</taxon>
        <taxon>Neolentinus</taxon>
    </lineage>
</organism>
<evidence type="ECO:0000256" key="4">
    <source>
        <dbReference type="ARBA" id="ARBA00023008"/>
    </source>
</evidence>
<dbReference type="GO" id="GO:0005634">
    <property type="term" value="C:nucleus"/>
    <property type="evidence" value="ECO:0007669"/>
    <property type="project" value="UniProtKB-SubCell"/>
</dbReference>
<gene>
    <name evidence="10" type="ORF">NEOLEDRAFT_1180490</name>
</gene>
<accession>A0A165QUW1</accession>
<evidence type="ECO:0000256" key="8">
    <source>
        <dbReference type="SAM" id="MobiDB-lite"/>
    </source>
</evidence>
<dbReference type="PANTHER" id="PTHR28088">
    <property type="entry name" value="TRANSCRIPTIONAL ACTIVATOR HAA1-RELATED"/>
    <property type="match status" value="1"/>
</dbReference>
<dbReference type="FunCoup" id="A0A165QUW1">
    <property type="interactions" value="182"/>
</dbReference>
<evidence type="ECO:0000256" key="3">
    <source>
        <dbReference type="ARBA" id="ARBA00022833"/>
    </source>
</evidence>
<feature type="region of interest" description="Disordered" evidence="8">
    <location>
        <begin position="166"/>
        <end position="237"/>
    </location>
</feature>
<protein>
    <recommendedName>
        <fullName evidence="9">Copper-fist domain-containing protein</fullName>
    </recommendedName>
</protein>
<dbReference type="GO" id="GO:0006878">
    <property type="term" value="P:intracellular copper ion homeostasis"/>
    <property type="evidence" value="ECO:0007669"/>
    <property type="project" value="TreeGrafter"/>
</dbReference>
<dbReference type="AlphaFoldDB" id="A0A165QUW1"/>
<comment type="subcellular location">
    <subcellularLocation>
        <location evidence="1">Nucleus</location>
    </subcellularLocation>
</comment>
<dbReference type="SMART" id="SM01090">
    <property type="entry name" value="Copper-fist"/>
    <property type="match status" value="1"/>
</dbReference>